<keyword evidence="6 10" id="KW-0915">Sodium</keyword>
<evidence type="ECO:0000256" key="6">
    <source>
        <dbReference type="ARBA" id="ARBA00023053"/>
    </source>
</evidence>
<dbReference type="Pfam" id="PF00999">
    <property type="entry name" value="Na_H_Exchanger"/>
    <property type="match status" value="1"/>
</dbReference>
<gene>
    <name evidence="12" type="ORF">ACFSBK_00910</name>
</gene>
<feature type="transmembrane region" description="Helical" evidence="10">
    <location>
        <begin position="212"/>
        <end position="229"/>
    </location>
</feature>
<keyword evidence="8 10" id="KW-0472">Membrane</keyword>
<feature type="transmembrane region" description="Helical" evidence="10">
    <location>
        <begin position="109"/>
        <end position="127"/>
    </location>
</feature>
<accession>A0ABW4NJ47</accession>
<dbReference type="Gene3D" id="6.10.140.1330">
    <property type="match status" value="1"/>
</dbReference>
<feature type="transmembrane region" description="Helical" evidence="10">
    <location>
        <begin position="235"/>
        <end position="252"/>
    </location>
</feature>
<comment type="function">
    <text evidence="10">Na(+)/H(+) antiporter that extrudes sodium in exchange for external protons.</text>
</comment>
<dbReference type="EMBL" id="JBHUFF010000005">
    <property type="protein sequence ID" value="MFD1798424.1"/>
    <property type="molecule type" value="Genomic_DNA"/>
</dbReference>
<organism evidence="12 13">
    <name type="scientific">Carnobacterium antarcticum</name>
    <dbReference type="NCBI Taxonomy" id="2126436"/>
    <lineage>
        <taxon>Bacteria</taxon>
        <taxon>Bacillati</taxon>
        <taxon>Bacillota</taxon>
        <taxon>Bacilli</taxon>
        <taxon>Lactobacillales</taxon>
        <taxon>Carnobacteriaceae</taxon>
        <taxon>Carnobacterium</taxon>
    </lineage>
</organism>
<comment type="similarity">
    <text evidence="10">Belongs to the monovalent cation:proton antiporter 1 (CPA1) transporter (TC 2.A.36) family.</text>
</comment>
<proteinExistence type="inferred from homology"/>
<dbReference type="InterPro" id="IPR018422">
    <property type="entry name" value="Cation/H_exchanger_CPA1"/>
</dbReference>
<name>A0ABW4NJ47_9LACT</name>
<feature type="transmembrane region" description="Helical" evidence="10">
    <location>
        <begin position="176"/>
        <end position="200"/>
    </location>
</feature>
<comment type="subcellular location">
    <subcellularLocation>
        <location evidence="1 10">Cell membrane</location>
        <topology evidence="1 10">Multi-pass membrane protein</topology>
    </subcellularLocation>
</comment>
<evidence type="ECO:0000256" key="2">
    <source>
        <dbReference type="ARBA" id="ARBA00022448"/>
    </source>
</evidence>
<protein>
    <submittedName>
        <fullName evidence="12">Na+/H+ antiporter</fullName>
    </submittedName>
</protein>
<evidence type="ECO:0000313" key="12">
    <source>
        <dbReference type="EMBL" id="MFD1798424.1"/>
    </source>
</evidence>
<evidence type="ECO:0000256" key="1">
    <source>
        <dbReference type="ARBA" id="ARBA00004651"/>
    </source>
</evidence>
<keyword evidence="13" id="KW-1185">Reference proteome</keyword>
<feature type="transmembrane region" description="Helical" evidence="10">
    <location>
        <begin position="80"/>
        <end position="103"/>
    </location>
</feature>
<evidence type="ECO:0000256" key="5">
    <source>
        <dbReference type="ARBA" id="ARBA00022989"/>
    </source>
</evidence>
<keyword evidence="5 10" id="KW-1133">Transmembrane helix</keyword>
<evidence type="ECO:0000256" key="8">
    <source>
        <dbReference type="ARBA" id="ARBA00023136"/>
    </source>
</evidence>
<keyword evidence="7 10" id="KW-0406">Ion transport</keyword>
<feature type="transmembrane region" description="Helical" evidence="10">
    <location>
        <begin position="148"/>
        <end position="170"/>
    </location>
</feature>
<evidence type="ECO:0000256" key="7">
    <source>
        <dbReference type="ARBA" id="ARBA00023065"/>
    </source>
</evidence>
<dbReference type="PANTHER" id="PTHR10110:SF86">
    <property type="entry name" value="SODIUM_HYDROGEN EXCHANGER 7"/>
    <property type="match status" value="1"/>
</dbReference>
<keyword evidence="2 10" id="KW-0813">Transport</keyword>
<evidence type="ECO:0000256" key="3">
    <source>
        <dbReference type="ARBA" id="ARBA00022475"/>
    </source>
</evidence>
<evidence type="ECO:0000256" key="4">
    <source>
        <dbReference type="ARBA" id="ARBA00022692"/>
    </source>
</evidence>
<feature type="transmembrane region" description="Helical" evidence="10">
    <location>
        <begin position="387"/>
        <end position="409"/>
    </location>
</feature>
<feature type="transmembrane region" description="Helical" evidence="10">
    <location>
        <begin position="273"/>
        <end position="291"/>
    </location>
</feature>
<sequence>MTVLLLLVCLLISNVISHYIPFIPTALIQIALGILIASSFKDISFELETEWFLLLFVAPLLYNDGRHFPREELWKMRAPIFGNAIVLVLLTTIGGRIFIHWIIPSIPLAAAFALAAILSPTDPVAVNGITKRIHLPEKVLTLVRGESLINDASGLVAFNYAIAAVITGYFSLKEAIFDFSYIFIAGAFFGLVIGLIITWIKHSLRKKGISDASFHSLLQILTPFIIYIITEEGLHASGVIAVVVAGIVHSIVEERTEILAAEERLLTENIWSMILFVLNGIVFLLLGLNIPSSVIETVSNPRIGNGLAIEYVVAIGLAILVIRFVWTYIFFHYQYYFGKIKGSEKLDFRTCLLISLTGVRGTVIMAGVLSIPYVVQSGALFPERSLMLFLAAGVILFTLVVATIFLPLLSTAGEFVPKSDLTEAKRKIIVEAIKQIRQEVDEENELVAYELIAEYRRLLGKIETEKNVAETKEYQRKITEIRLMGLKEERKYIQNIREKGQIDQETFEVVENSLDHREEVLSNNVRTDAKYILGKAFRGWLRYKGHYPLNDETNKAQLQLGRDVQLKAFEAAHEKLERYAKEHPETDMIHIVVLDYKRMLNRLVNTRAQYNEKREELREGLCIKVMGTERFEISRMYKSGEINNEQSKGLRRFVNYIENVILYEAAEE</sequence>
<reference evidence="13" key="1">
    <citation type="journal article" date="2019" name="Int. J. Syst. Evol. Microbiol.">
        <title>The Global Catalogue of Microorganisms (GCM) 10K type strain sequencing project: providing services to taxonomists for standard genome sequencing and annotation.</title>
        <authorList>
            <consortium name="The Broad Institute Genomics Platform"/>
            <consortium name="The Broad Institute Genome Sequencing Center for Infectious Disease"/>
            <person name="Wu L."/>
            <person name="Ma J."/>
        </authorList>
    </citation>
    <scope>NUCLEOTIDE SEQUENCE [LARGE SCALE GENOMIC DNA]</scope>
    <source>
        <strain evidence="13">KCTC 42143</strain>
    </source>
</reference>
<dbReference type="Proteomes" id="UP001597285">
    <property type="component" value="Unassembled WGS sequence"/>
</dbReference>
<feature type="transmembrane region" description="Helical" evidence="10">
    <location>
        <begin position="352"/>
        <end position="375"/>
    </location>
</feature>
<dbReference type="InterPro" id="IPR006153">
    <property type="entry name" value="Cation/H_exchanger_TM"/>
</dbReference>
<dbReference type="PANTHER" id="PTHR10110">
    <property type="entry name" value="SODIUM/HYDROGEN EXCHANGER"/>
    <property type="match status" value="1"/>
</dbReference>
<keyword evidence="10" id="KW-0050">Antiport</keyword>
<evidence type="ECO:0000256" key="9">
    <source>
        <dbReference type="ARBA" id="ARBA00023201"/>
    </source>
</evidence>
<dbReference type="RefSeq" id="WP_058919618.1">
    <property type="nucleotide sequence ID" value="NZ_JBHSQC010000024.1"/>
</dbReference>
<feature type="domain" description="Cation/H+ exchanger transmembrane" evidence="11">
    <location>
        <begin position="6"/>
        <end position="409"/>
    </location>
</feature>
<feature type="transmembrane region" description="Helical" evidence="10">
    <location>
        <begin position="311"/>
        <end position="331"/>
    </location>
</feature>
<evidence type="ECO:0000256" key="10">
    <source>
        <dbReference type="RuleBase" id="RU366002"/>
    </source>
</evidence>
<keyword evidence="9 10" id="KW-0739">Sodium transport</keyword>
<comment type="caution">
    <text evidence="12">The sequence shown here is derived from an EMBL/GenBank/DDBJ whole genome shotgun (WGS) entry which is preliminary data.</text>
</comment>
<evidence type="ECO:0000259" key="11">
    <source>
        <dbReference type="Pfam" id="PF00999"/>
    </source>
</evidence>
<evidence type="ECO:0000313" key="13">
    <source>
        <dbReference type="Proteomes" id="UP001597285"/>
    </source>
</evidence>
<keyword evidence="4 10" id="KW-0812">Transmembrane</keyword>
<dbReference type="NCBIfam" id="TIGR00831">
    <property type="entry name" value="a_cpa1"/>
    <property type="match status" value="1"/>
</dbReference>
<keyword evidence="3 10" id="KW-1003">Cell membrane</keyword>
<comment type="caution">
    <text evidence="10">Lacks conserved residue(s) required for the propagation of feature annotation.</text>
</comment>
<dbReference type="InterPro" id="IPR004705">
    <property type="entry name" value="Cation/H_exchanger_CPA1_bac"/>
</dbReference>